<dbReference type="Proteomes" id="UP000006911">
    <property type="component" value="Unassembled WGS sequence"/>
</dbReference>
<dbReference type="InParanoid" id="D5G6A7"/>
<dbReference type="RefSeq" id="XP_002835893.1">
    <property type="nucleotide sequence ID" value="XM_002835847.1"/>
</dbReference>
<organism evidence="1 2">
    <name type="scientific">Tuber melanosporum (strain Mel28)</name>
    <name type="common">Perigord black truffle</name>
    <dbReference type="NCBI Taxonomy" id="656061"/>
    <lineage>
        <taxon>Eukaryota</taxon>
        <taxon>Fungi</taxon>
        <taxon>Dikarya</taxon>
        <taxon>Ascomycota</taxon>
        <taxon>Pezizomycotina</taxon>
        <taxon>Pezizomycetes</taxon>
        <taxon>Pezizales</taxon>
        <taxon>Tuberaceae</taxon>
        <taxon>Tuber</taxon>
    </lineage>
</organism>
<gene>
    <name evidence="1" type="ORF">GSTUM_00001679001</name>
</gene>
<keyword evidence="2" id="KW-1185">Reference proteome</keyword>
<dbReference type="KEGG" id="tml:GSTUM_00001679001"/>
<protein>
    <submittedName>
        <fullName evidence="1">(Perigord truffle) hypothetical protein</fullName>
    </submittedName>
</protein>
<proteinExistence type="predicted"/>
<name>D5G6A7_TUBMM</name>
<dbReference type="HOGENOM" id="CLU_1662081_0_0_1"/>
<dbReference type="AlphaFoldDB" id="D5G6A7"/>
<accession>D5G6A7</accession>
<sequence>MTNKLMIYPRGEERIFFRSIIQLSLSYHTIEDRGKHQHALIFLSTARVRVMVDSLTNRREGLAVEKLDSPAPPAPFFLLQESHPSSSLSRLSCCLLSLQPALLFSPSPLPFSFSLSLFPAFFASPKQKLHPLRSSASTSNFHTKGSLIVAFSSLSHTNL</sequence>
<evidence type="ECO:0000313" key="2">
    <source>
        <dbReference type="Proteomes" id="UP000006911"/>
    </source>
</evidence>
<evidence type="ECO:0000313" key="1">
    <source>
        <dbReference type="EMBL" id="CAZ80050.1"/>
    </source>
</evidence>
<reference evidence="1 2" key="1">
    <citation type="journal article" date="2010" name="Nature">
        <title>Perigord black truffle genome uncovers evolutionary origins and mechanisms of symbiosis.</title>
        <authorList>
            <person name="Martin F."/>
            <person name="Kohler A."/>
            <person name="Murat C."/>
            <person name="Balestrini R."/>
            <person name="Coutinho P.M."/>
            <person name="Jaillon O."/>
            <person name="Montanini B."/>
            <person name="Morin E."/>
            <person name="Noel B."/>
            <person name="Percudani R."/>
            <person name="Porcel B."/>
            <person name="Rubini A."/>
            <person name="Amicucci A."/>
            <person name="Amselem J."/>
            <person name="Anthouard V."/>
            <person name="Arcioni S."/>
            <person name="Artiguenave F."/>
            <person name="Aury J.M."/>
            <person name="Ballario P."/>
            <person name="Bolchi A."/>
            <person name="Brenna A."/>
            <person name="Brun A."/>
            <person name="Buee M."/>
            <person name="Cantarel B."/>
            <person name="Chevalier G."/>
            <person name="Couloux A."/>
            <person name="Da Silva C."/>
            <person name="Denoeud F."/>
            <person name="Duplessis S."/>
            <person name="Ghignone S."/>
            <person name="Hilselberger B."/>
            <person name="Iotti M."/>
            <person name="Marcais B."/>
            <person name="Mello A."/>
            <person name="Miranda M."/>
            <person name="Pacioni G."/>
            <person name="Quesneville H."/>
            <person name="Riccioni C."/>
            <person name="Ruotolo R."/>
            <person name="Splivallo R."/>
            <person name="Stocchi V."/>
            <person name="Tisserant E."/>
            <person name="Viscomi A.R."/>
            <person name="Zambonelli A."/>
            <person name="Zampieri E."/>
            <person name="Henrissat B."/>
            <person name="Lebrun M.H."/>
            <person name="Paolocci F."/>
            <person name="Bonfante P."/>
            <person name="Ottonello S."/>
            <person name="Wincker P."/>
        </authorList>
    </citation>
    <scope>NUCLEOTIDE SEQUENCE [LARGE SCALE GENOMIC DNA]</scope>
    <source>
        <strain evidence="1 2">Mel28</strain>
    </source>
</reference>
<dbReference type="EMBL" id="FN430008">
    <property type="protein sequence ID" value="CAZ80050.1"/>
    <property type="molecule type" value="Genomic_DNA"/>
</dbReference>
<dbReference type="GeneID" id="9187721"/>